<evidence type="ECO:0000256" key="2">
    <source>
        <dbReference type="ARBA" id="ARBA00022448"/>
    </source>
</evidence>
<keyword evidence="8 10" id="KW-0472">Membrane</keyword>
<dbReference type="Pfam" id="PF00664">
    <property type="entry name" value="ABC_membrane"/>
    <property type="match status" value="1"/>
</dbReference>
<feature type="transmembrane region" description="Helical" evidence="10">
    <location>
        <begin position="102"/>
        <end position="122"/>
    </location>
</feature>
<feature type="domain" description="ABC transporter" evidence="11">
    <location>
        <begin position="386"/>
        <end position="620"/>
    </location>
</feature>
<evidence type="ECO:0000256" key="8">
    <source>
        <dbReference type="ARBA" id="ARBA00023136"/>
    </source>
</evidence>
<dbReference type="InterPro" id="IPR011527">
    <property type="entry name" value="ABC1_TM_dom"/>
</dbReference>
<dbReference type="PROSITE" id="PS00211">
    <property type="entry name" value="ABC_TRANSPORTER_1"/>
    <property type="match status" value="1"/>
</dbReference>
<dbReference type="GO" id="GO:0005524">
    <property type="term" value="F:ATP binding"/>
    <property type="evidence" value="ECO:0007669"/>
    <property type="project" value="UniProtKB-KW"/>
</dbReference>
<dbReference type="EMBL" id="ABOX02000020">
    <property type="protein sequence ID" value="EEF60121.1"/>
    <property type="molecule type" value="Genomic_DNA"/>
</dbReference>
<dbReference type="PROSITE" id="PS50893">
    <property type="entry name" value="ABC_TRANSPORTER_2"/>
    <property type="match status" value="1"/>
</dbReference>
<dbReference type="SUPFAM" id="SSF90123">
    <property type="entry name" value="ABC transporter transmembrane region"/>
    <property type="match status" value="1"/>
</dbReference>
<keyword evidence="4 10" id="KW-0812">Transmembrane</keyword>
<organism evidence="13 14">
    <name type="scientific">Pedosphaera parvula (strain Ellin514)</name>
    <dbReference type="NCBI Taxonomy" id="320771"/>
    <lineage>
        <taxon>Bacteria</taxon>
        <taxon>Pseudomonadati</taxon>
        <taxon>Verrucomicrobiota</taxon>
        <taxon>Pedosphaerae</taxon>
        <taxon>Pedosphaerales</taxon>
        <taxon>Pedosphaeraceae</taxon>
        <taxon>Pedosphaera</taxon>
    </lineage>
</organism>
<accession>B9XJ83</accession>
<feature type="domain" description="ABC transmembrane type-1" evidence="12">
    <location>
        <begin position="67"/>
        <end position="352"/>
    </location>
</feature>
<evidence type="ECO:0000256" key="5">
    <source>
        <dbReference type="ARBA" id="ARBA00022741"/>
    </source>
</evidence>
<evidence type="ECO:0000259" key="12">
    <source>
        <dbReference type="PROSITE" id="PS50929"/>
    </source>
</evidence>
<comment type="subcellular location">
    <subcellularLocation>
        <location evidence="1">Cell membrane</location>
        <topology evidence="1">Multi-pass membrane protein</topology>
    </subcellularLocation>
</comment>
<feature type="transmembrane region" description="Helical" evidence="10">
    <location>
        <begin position="67"/>
        <end position="90"/>
    </location>
</feature>
<proteinExistence type="predicted"/>
<dbReference type="InterPro" id="IPR003593">
    <property type="entry name" value="AAA+_ATPase"/>
</dbReference>
<evidence type="ECO:0000256" key="6">
    <source>
        <dbReference type="ARBA" id="ARBA00022840"/>
    </source>
</evidence>
<dbReference type="STRING" id="320771.Cflav_PD3180"/>
<dbReference type="InterPro" id="IPR039421">
    <property type="entry name" value="Type_1_exporter"/>
</dbReference>
<dbReference type="GO" id="GO:0034040">
    <property type="term" value="F:ATPase-coupled lipid transmembrane transporter activity"/>
    <property type="evidence" value="ECO:0007669"/>
    <property type="project" value="TreeGrafter"/>
</dbReference>
<feature type="region of interest" description="Disordered" evidence="9">
    <location>
        <begin position="1"/>
        <end position="34"/>
    </location>
</feature>
<dbReference type="Proteomes" id="UP000003688">
    <property type="component" value="Unassembled WGS sequence"/>
</dbReference>
<dbReference type="OrthoDB" id="9761126at2"/>
<evidence type="ECO:0000313" key="13">
    <source>
        <dbReference type="EMBL" id="EEF60121.1"/>
    </source>
</evidence>
<dbReference type="Gene3D" id="3.40.50.300">
    <property type="entry name" value="P-loop containing nucleotide triphosphate hydrolases"/>
    <property type="match status" value="1"/>
</dbReference>
<dbReference type="RefSeq" id="WP_007415876.1">
    <property type="nucleotide sequence ID" value="NZ_ABOX02000020.1"/>
</dbReference>
<feature type="transmembrane region" description="Helical" evidence="10">
    <location>
        <begin position="206"/>
        <end position="223"/>
    </location>
</feature>
<dbReference type="SMART" id="SM00382">
    <property type="entry name" value="AAA"/>
    <property type="match status" value="1"/>
</dbReference>
<evidence type="ECO:0000256" key="1">
    <source>
        <dbReference type="ARBA" id="ARBA00004651"/>
    </source>
</evidence>
<dbReference type="InterPro" id="IPR017871">
    <property type="entry name" value="ABC_transporter-like_CS"/>
</dbReference>
<dbReference type="GO" id="GO:0005886">
    <property type="term" value="C:plasma membrane"/>
    <property type="evidence" value="ECO:0007669"/>
    <property type="project" value="UniProtKB-SubCell"/>
</dbReference>
<dbReference type="Pfam" id="PF00005">
    <property type="entry name" value="ABC_tran"/>
    <property type="match status" value="1"/>
</dbReference>
<keyword evidence="5" id="KW-0547">Nucleotide-binding</keyword>
<dbReference type="PANTHER" id="PTHR24221:SF654">
    <property type="entry name" value="ATP-BINDING CASSETTE SUB-FAMILY B MEMBER 6"/>
    <property type="match status" value="1"/>
</dbReference>
<dbReference type="InterPro" id="IPR003439">
    <property type="entry name" value="ABC_transporter-like_ATP-bd"/>
</dbReference>
<dbReference type="Gene3D" id="1.20.1560.10">
    <property type="entry name" value="ABC transporter type 1, transmembrane domain"/>
    <property type="match status" value="1"/>
</dbReference>
<evidence type="ECO:0000256" key="9">
    <source>
        <dbReference type="SAM" id="MobiDB-lite"/>
    </source>
</evidence>
<feature type="compositionally biased region" description="Low complexity" evidence="9">
    <location>
        <begin position="1"/>
        <end position="13"/>
    </location>
</feature>
<keyword evidence="2" id="KW-0813">Transport</keyword>
<evidence type="ECO:0000256" key="10">
    <source>
        <dbReference type="SAM" id="Phobius"/>
    </source>
</evidence>
<keyword evidence="6" id="KW-0067">ATP-binding</keyword>
<reference evidence="13 14" key="1">
    <citation type="journal article" date="2011" name="J. Bacteriol.">
        <title>Genome sequence of 'Pedosphaera parvula' Ellin514, an aerobic Verrucomicrobial isolate from pasture soil.</title>
        <authorList>
            <person name="Kant R."/>
            <person name="van Passel M.W."/>
            <person name="Sangwan P."/>
            <person name="Palva A."/>
            <person name="Lucas S."/>
            <person name="Copeland A."/>
            <person name="Lapidus A."/>
            <person name="Glavina Del Rio T."/>
            <person name="Dalin E."/>
            <person name="Tice H."/>
            <person name="Bruce D."/>
            <person name="Goodwin L."/>
            <person name="Pitluck S."/>
            <person name="Chertkov O."/>
            <person name="Larimer F.W."/>
            <person name="Land M.L."/>
            <person name="Hauser L."/>
            <person name="Brettin T.S."/>
            <person name="Detter J.C."/>
            <person name="Han S."/>
            <person name="de Vos W.M."/>
            <person name="Janssen P.H."/>
            <person name="Smidt H."/>
        </authorList>
    </citation>
    <scope>NUCLEOTIDE SEQUENCE [LARGE SCALE GENOMIC DNA]</scope>
    <source>
        <strain evidence="13 14">Ellin514</strain>
    </source>
</reference>
<evidence type="ECO:0000313" key="14">
    <source>
        <dbReference type="Proteomes" id="UP000003688"/>
    </source>
</evidence>
<evidence type="ECO:0000259" key="11">
    <source>
        <dbReference type="PROSITE" id="PS50893"/>
    </source>
</evidence>
<keyword evidence="7 10" id="KW-1133">Transmembrane helix</keyword>
<sequence>MSASPQSSSQSSRESLETAGTAHQNPREAITYYNPVEDRESDRAPLSLHLIRRIFTYTKPHAAKRNWLFFCTLFRGIQLPLLAWMIGATINGPIAGRDQHGIVLYSAVFLALVLLTAFTFHFRQRLALELGEAVVYDMRSALFHKLMGMPMSFFNRTKFGRIISRMTSDIDNVRIGVQDVVFASIVQGIQMLGSAVLMAYYNWKLFAIMLLLAPIIWVVNQRYREEVSYRLRKVQESWSRLSSTIAESVSGIRVTQAFVRQEINSGFFRKLVGSLAENNVGAARATAVFIPLLQMKSQLFLGAMAWLGGYGALRWQGWMHMEVGDLVMFFFLANLFFEPIQVIGNQYNQALTSMAGAERFFRLMDLQPEWQDAPAAKPLPNILGKVEFQQVDFEYEKGRKVLEEISFTVEPGQTVALVGHTGSGKSTIAGLLQKFYLPSRGRVLVDGHDLMDVTSHSLHSQMGSVQQNNYLFTGSVMDNIRLGRPTATESEVRAALQALDCVDMIEALPQGLATPVGDKSASLSLGQRQLVCFARAFLADPRILVLDEATSAIDTVTEARLQRALEVLLRGRTSFVVAHRLSTIRNADQVLVLGAGRIVERGNHNSLLAANGVYARLYKEFLGLSAHP</sequence>
<dbReference type="PANTHER" id="PTHR24221">
    <property type="entry name" value="ATP-BINDING CASSETTE SUB-FAMILY B"/>
    <property type="match status" value="1"/>
</dbReference>
<dbReference type="PROSITE" id="PS50929">
    <property type="entry name" value="ABC_TM1F"/>
    <property type="match status" value="1"/>
</dbReference>
<comment type="caution">
    <text evidence="13">The sequence shown here is derived from an EMBL/GenBank/DDBJ whole genome shotgun (WGS) entry which is preliminary data.</text>
</comment>
<name>B9XJ83_PEDPL</name>
<dbReference type="FunFam" id="3.40.50.300:FF:000221">
    <property type="entry name" value="Multidrug ABC transporter ATP-binding protein"/>
    <property type="match status" value="1"/>
</dbReference>
<dbReference type="CDD" id="cd07346">
    <property type="entry name" value="ABC_6TM_exporters"/>
    <property type="match status" value="1"/>
</dbReference>
<dbReference type="InterPro" id="IPR036640">
    <property type="entry name" value="ABC1_TM_sf"/>
</dbReference>
<evidence type="ECO:0000256" key="3">
    <source>
        <dbReference type="ARBA" id="ARBA00022475"/>
    </source>
</evidence>
<dbReference type="SUPFAM" id="SSF52540">
    <property type="entry name" value="P-loop containing nucleoside triphosphate hydrolases"/>
    <property type="match status" value="1"/>
</dbReference>
<dbReference type="AlphaFoldDB" id="B9XJ83"/>
<evidence type="ECO:0000256" key="7">
    <source>
        <dbReference type="ARBA" id="ARBA00022989"/>
    </source>
</evidence>
<dbReference type="GO" id="GO:0140359">
    <property type="term" value="F:ABC-type transporter activity"/>
    <property type="evidence" value="ECO:0007669"/>
    <property type="project" value="InterPro"/>
</dbReference>
<protein>
    <submittedName>
        <fullName evidence="13">ABC transporter related-protein</fullName>
    </submittedName>
</protein>
<dbReference type="InterPro" id="IPR027417">
    <property type="entry name" value="P-loop_NTPase"/>
</dbReference>
<keyword evidence="14" id="KW-1185">Reference proteome</keyword>
<evidence type="ECO:0000256" key="4">
    <source>
        <dbReference type="ARBA" id="ARBA00022692"/>
    </source>
</evidence>
<dbReference type="GO" id="GO:0016887">
    <property type="term" value="F:ATP hydrolysis activity"/>
    <property type="evidence" value="ECO:0007669"/>
    <property type="project" value="InterPro"/>
</dbReference>
<keyword evidence="3" id="KW-1003">Cell membrane</keyword>
<gene>
    <name evidence="13" type="ORF">Cflav_PD3180</name>
</gene>